<evidence type="ECO:0000313" key="1">
    <source>
        <dbReference type="EMBL" id="MBV6343763.1"/>
    </source>
</evidence>
<dbReference type="Proteomes" id="UP001196980">
    <property type="component" value="Unassembled WGS sequence"/>
</dbReference>
<evidence type="ECO:0000313" key="2">
    <source>
        <dbReference type="Proteomes" id="UP001196980"/>
    </source>
</evidence>
<name>A0ABS6S5I6_9BACT</name>
<keyword evidence="2" id="KW-1185">Reference proteome</keyword>
<organism evidence="1 2">
    <name type="scientific">Candidatus Magnetobacterium casense</name>
    <dbReference type="NCBI Taxonomy" id="1455061"/>
    <lineage>
        <taxon>Bacteria</taxon>
        <taxon>Pseudomonadati</taxon>
        <taxon>Nitrospirota</taxon>
        <taxon>Thermodesulfovibrionia</taxon>
        <taxon>Thermodesulfovibrionales</taxon>
        <taxon>Candidatus Magnetobacteriaceae</taxon>
        <taxon>Candidatus Magnetobacterium</taxon>
    </lineage>
</organism>
<protein>
    <submittedName>
        <fullName evidence="1">DUF1064 domain-containing protein</fullName>
    </submittedName>
</protein>
<sequence>MSKYNAQPTTVDGLHFDSKREALRYMELKVMQDGGAISSLVIHPVFELQPAFTDGRGKRHRAITYEADFSYLVNPELDFVVEDVKGITTQAFQLKHKLMLFKYPGIDFRIVR</sequence>
<gene>
    <name evidence="1" type="ORF">HWQ67_19530</name>
</gene>
<dbReference type="InterPro" id="IPR009414">
    <property type="entry name" value="DUF1064"/>
</dbReference>
<accession>A0ABS6S5I6</accession>
<dbReference type="RefSeq" id="WP_218254376.1">
    <property type="nucleotide sequence ID" value="NZ_JABXWD010000795.1"/>
</dbReference>
<comment type="caution">
    <text evidence="1">The sequence shown here is derived from an EMBL/GenBank/DDBJ whole genome shotgun (WGS) entry which is preliminary data.</text>
</comment>
<dbReference type="Pfam" id="PF06356">
    <property type="entry name" value="DUF1064"/>
    <property type="match status" value="1"/>
</dbReference>
<reference evidence="1 2" key="1">
    <citation type="journal article" date="2020" name="J Geophys Res Biogeosci">
        <title>Magnetotaxis as an Adaptation to Enable Bacterial Shuttling of Microbial Sulfur and Sulfur Cycling Across Aquatic Oxic#Anoxic Interfaces.</title>
        <authorList>
            <person name="Li J."/>
            <person name="Liu P."/>
            <person name="Wang J."/>
            <person name="Roberts A.P."/>
            <person name="Pan Y."/>
        </authorList>
    </citation>
    <scope>NUCLEOTIDE SEQUENCE [LARGE SCALE GENOMIC DNA]</scope>
    <source>
        <strain evidence="1 2">MYR-1_YQ</strain>
    </source>
</reference>
<dbReference type="EMBL" id="JABXWD010000795">
    <property type="protein sequence ID" value="MBV6343763.1"/>
    <property type="molecule type" value="Genomic_DNA"/>
</dbReference>
<proteinExistence type="predicted"/>